<evidence type="ECO:0000256" key="9">
    <source>
        <dbReference type="ARBA" id="ARBA00042732"/>
    </source>
</evidence>
<dbReference type="PROSITE" id="PS50164">
    <property type="entry name" value="GIY_YIG"/>
    <property type="match status" value="1"/>
</dbReference>
<dbReference type="InterPro" id="IPR000305">
    <property type="entry name" value="GIY-YIG_endonuc"/>
</dbReference>
<keyword evidence="3" id="KW-0378">Hydrolase</keyword>
<name>A0A239JS90_9BURK</name>
<dbReference type="InterPro" id="IPR050066">
    <property type="entry name" value="UvrABC_protein_C"/>
</dbReference>
<accession>A0A239JS90</accession>
<evidence type="ECO:0000313" key="11">
    <source>
        <dbReference type="EMBL" id="SNT08318.1"/>
    </source>
</evidence>
<dbReference type="Gene3D" id="3.40.1440.10">
    <property type="entry name" value="GIY-YIG endonuclease"/>
    <property type="match status" value="1"/>
</dbReference>
<sequence>MHVRISSIGLLIPRPASQDTALTASIRSIDPASLEALPASAGVYRFLDARGTPLYIGKSVNIRARVQAHLRTPQERALLRATRRVDFIRTAGEIGALLLESQLIKKWQPPYNVLLKSAAPAYALYLPKGSLQPHVVDYEDAGRDRVHGLFASRRTAEAGWRAQIKRHGLCPSLLGIEKTTLGRACFAHQLGHCRGACVGLETPLAHRRRVLKALRQLDQYAWPYEGPIGVVENDGRLHQVHVVDRWAYLGSLSEDLPVLKLPNRTRLDVDTFKILSAPLAAGLLTRVDLQISRSEREIRSSTFAPHEDAA</sequence>
<reference evidence="11 12" key="1">
    <citation type="submission" date="2017-06" db="EMBL/GenBank/DDBJ databases">
        <authorList>
            <person name="Kim H.J."/>
            <person name="Triplett B.A."/>
        </authorList>
    </citation>
    <scope>NUCLEOTIDE SEQUENCE [LARGE SCALE GENOMIC DNA]</scope>
    <source>
        <strain evidence="11 12">U15</strain>
    </source>
</reference>
<dbReference type="EMBL" id="FZOT01000013">
    <property type="protein sequence ID" value="SNT08318.1"/>
    <property type="molecule type" value="Genomic_DNA"/>
</dbReference>
<dbReference type="GO" id="GO:0009432">
    <property type="term" value="P:SOS response"/>
    <property type="evidence" value="ECO:0007669"/>
    <property type="project" value="UniProtKB-KW"/>
</dbReference>
<dbReference type="AlphaFoldDB" id="A0A239JS90"/>
<evidence type="ECO:0000256" key="2">
    <source>
        <dbReference type="ARBA" id="ARBA00022769"/>
    </source>
</evidence>
<evidence type="ECO:0000256" key="6">
    <source>
        <dbReference type="ARBA" id="ARBA00023236"/>
    </source>
</evidence>
<evidence type="ECO:0000256" key="8">
    <source>
        <dbReference type="ARBA" id="ARBA00042138"/>
    </source>
</evidence>
<dbReference type="GO" id="GO:0016787">
    <property type="term" value="F:hydrolase activity"/>
    <property type="evidence" value="ECO:0007669"/>
    <property type="project" value="UniProtKB-KW"/>
</dbReference>
<feature type="domain" description="GIY-YIG" evidence="10">
    <location>
        <begin position="39"/>
        <end position="113"/>
    </location>
</feature>
<evidence type="ECO:0000256" key="4">
    <source>
        <dbReference type="ARBA" id="ARBA00022881"/>
    </source>
</evidence>
<dbReference type="PANTHER" id="PTHR30562:SF10">
    <property type="entry name" value="EXCINUCLEASE CHO"/>
    <property type="match status" value="1"/>
</dbReference>
<evidence type="ECO:0000256" key="1">
    <source>
        <dbReference type="ARBA" id="ARBA00022763"/>
    </source>
</evidence>
<proteinExistence type="predicted"/>
<dbReference type="CDD" id="cd10434">
    <property type="entry name" value="GIY-YIG_UvrC_Cho"/>
    <property type="match status" value="1"/>
</dbReference>
<dbReference type="InterPro" id="IPR047296">
    <property type="entry name" value="GIY-YIG_UvrC_Cho"/>
</dbReference>
<evidence type="ECO:0000256" key="3">
    <source>
        <dbReference type="ARBA" id="ARBA00022801"/>
    </source>
</evidence>
<evidence type="ECO:0000256" key="7">
    <source>
        <dbReference type="ARBA" id="ARBA00040756"/>
    </source>
</evidence>
<dbReference type="InterPro" id="IPR035901">
    <property type="entry name" value="GIY-YIG_endonuc_sf"/>
</dbReference>
<evidence type="ECO:0000313" key="12">
    <source>
        <dbReference type="Proteomes" id="UP000198284"/>
    </source>
</evidence>
<dbReference type="Proteomes" id="UP000198284">
    <property type="component" value="Unassembled WGS sequence"/>
</dbReference>
<dbReference type="SUPFAM" id="SSF82771">
    <property type="entry name" value="GIY-YIG endonuclease"/>
    <property type="match status" value="1"/>
</dbReference>
<dbReference type="GO" id="GO:0006289">
    <property type="term" value="P:nucleotide-excision repair"/>
    <property type="evidence" value="ECO:0007669"/>
    <property type="project" value="InterPro"/>
</dbReference>
<dbReference type="PANTHER" id="PTHR30562">
    <property type="entry name" value="UVRC/OXIDOREDUCTASE"/>
    <property type="match status" value="1"/>
</dbReference>
<organism evidence="11 12">
    <name type="scientific">Noviherbaspirillum humi</name>
    <dbReference type="NCBI Taxonomy" id="1688639"/>
    <lineage>
        <taxon>Bacteria</taxon>
        <taxon>Pseudomonadati</taxon>
        <taxon>Pseudomonadota</taxon>
        <taxon>Betaproteobacteria</taxon>
        <taxon>Burkholderiales</taxon>
        <taxon>Oxalobacteraceae</taxon>
        <taxon>Noviherbaspirillum</taxon>
    </lineage>
</organism>
<keyword evidence="4" id="KW-0267">Excision nuclease</keyword>
<dbReference type="GO" id="GO:0009380">
    <property type="term" value="C:excinuclease repair complex"/>
    <property type="evidence" value="ECO:0007669"/>
    <property type="project" value="TreeGrafter"/>
</dbReference>
<evidence type="ECO:0000256" key="5">
    <source>
        <dbReference type="ARBA" id="ARBA00023204"/>
    </source>
</evidence>
<keyword evidence="1" id="KW-0227">DNA damage</keyword>
<protein>
    <recommendedName>
        <fullName evidence="7">Excinuclease cho</fullName>
    </recommendedName>
    <alternativeName>
        <fullName evidence="9">Endonuclease cho</fullName>
    </alternativeName>
    <alternativeName>
        <fullName evidence="8">UvrC homolog protein</fullName>
    </alternativeName>
</protein>
<keyword evidence="5" id="KW-0234">DNA repair</keyword>
<keyword evidence="2" id="KW-0228">DNA excision</keyword>
<evidence type="ECO:0000259" key="10">
    <source>
        <dbReference type="PROSITE" id="PS50164"/>
    </source>
</evidence>
<dbReference type="GO" id="GO:0004518">
    <property type="term" value="F:nuclease activity"/>
    <property type="evidence" value="ECO:0007669"/>
    <property type="project" value="UniProtKB-KW"/>
</dbReference>
<keyword evidence="12" id="KW-1185">Reference proteome</keyword>
<keyword evidence="6" id="KW-0742">SOS response</keyword>
<gene>
    <name evidence="11" type="ORF">SAMN06265795_11367</name>
</gene>
<dbReference type="SMART" id="SM00465">
    <property type="entry name" value="GIYc"/>
    <property type="match status" value="1"/>
</dbReference>